<feature type="region of interest" description="Disordered" evidence="16">
    <location>
        <begin position="752"/>
        <end position="803"/>
    </location>
</feature>
<dbReference type="GO" id="GO:0005886">
    <property type="term" value="C:plasma membrane"/>
    <property type="evidence" value="ECO:0007669"/>
    <property type="project" value="TreeGrafter"/>
</dbReference>
<evidence type="ECO:0000256" key="7">
    <source>
        <dbReference type="ARBA" id="ARBA00022989"/>
    </source>
</evidence>
<dbReference type="GO" id="GO:0004672">
    <property type="term" value="F:protein kinase activity"/>
    <property type="evidence" value="ECO:0007669"/>
    <property type="project" value="InterPro"/>
</dbReference>
<reference evidence="19" key="1">
    <citation type="journal article" date="2023" name="G3 (Bethesda)">
        <title>A reference genome for the long-term kleptoplast-retaining sea slug Elysia crispata morphotype clarki.</title>
        <authorList>
            <person name="Eastman K.E."/>
            <person name="Pendleton A.L."/>
            <person name="Shaikh M.A."/>
            <person name="Suttiyut T."/>
            <person name="Ogas R."/>
            <person name="Tomko P."/>
            <person name="Gavelis G."/>
            <person name="Widhalm J.R."/>
            <person name="Wisecaver J.H."/>
        </authorList>
    </citation>
    <scope>NUCLEOTIDE SEQUENCE</scope>
    <source>
        <strain evidence="19">ECLA1</strain>
    </source>
</reference>
<comment type="caution">
    <text evidence="19">The sequence shown here is derived from an EMBL/GenBank/DDBJ whole genome shotgun (WGS) entry which is preliminary data.</text>
</comment>
<dbReference type="EC" id="4.6.1.2" evidence="3 15"/>
<dbReference type="Pfam" id="PF00211">
    <property type="entry name" value="Guanylate_cyc"/>
    <property type="match status" value="1"/>
</dbReference>
<evidence type="ECO:0000259" key="18">
    <source>
        <dbReference type="PROSITE" id="PS50125"/>
    </source>
</evidence>
<dbReference type="PROSITE" id="PS50011">
    <property type="entry name" value="PROTEIN_KINASE_DOM"/>
    <property type="match status" value="1"/>
</dbReference>
<keyword evidence="8" id="KW-0342">GTP-binding</keyword>
<feature type="compositionally biased region" description="Polar residues" evidence="16">
    <location>
        <begin position="1044"/>
        <end position="1054"/>
    </location>
</feature>
<feature type="compositionally biased region" description="Gly residues" evidence="16">
    <location>
        <begin position="768"/>
        <end position="780"/>
    </location>
</feature>
<keyword evidence="7" id="KW-1133">Transmembrane helix</keyword>
<dbReference type="GO" id="GO:0001653">
    <property type="term" value="F:peptide receptor activity"/>
    <property type="evidence" value="ECO:0007669"/>
    <property type="project" value="TreeGrafter"/>
</dbReference>
<keyword evidence="9" id="KW-0472">Membrane</keyword>
<dbReference type="InterPro" id="IPR018297">
    <property type="entry name" value="A/G_cyclase_CS"/>
</dbReference>
<dbReference type="InterPro" id="IPR000719">
    <property type="entry name" value="Prot_kinase_dom"/>
</dbReference>
<dbReference type="InterPro" id="IPR011009">
    <property type="entry name" value="Kinase-like_dom_sf"/>
</dbReference>
<evidence type="ECO:0000256" key="10">
    <source>
        <dbReference type="ARBA" id="ARBA00023170"/>
    </source>
</evidence>
<dbReference type="FunFam" id="1.10.510.10:FF:000420">
    <property type="entry name" value="Guanylate cyclase"/>
    <property type="match status" value="1"/>
</dbReference>
<dbReference type="GO" id="GO:0004016">
    <property type="term" value="F:adenylate cyclase activity"/>
    <property type="evidence" value="ECO:0007669"/>
    <property type="project" value="TreeGrafter"/>
</dbReference>
<dbReference type="SMART" id="SM00044">
    <property type="entry name" value="CYCc"/>
    <property type="match status" value="1"/>
</dbReference>
<name>A0AAE0Y1K0_9GAST</name>
<evidence type="ECO:0000256" key="6">
    <source>
        <dbReference type="ARBA" id="ARBA00022741"/>
    </source>
</evidence>
<dbReference type="Proteomes" id="UP001283361">
    <property type="component" value="Unassembled WGS sequence"/>
</dbReference>
<dbReference type="Gene3D" id="3.30.70.1230">
    <property type="entry name" value="Nucleotide cyclase"/>
    <property type="match status" value="1"/>
</dbReference>
<keyword evidence="5" id="KW-0732">Signal</keyword>
<evidence type="ECO:0000256" key="5">
    <source>
        <dbReference type="ARBA" id="ARBA00022729"/>
    </source>
</evidence>
<dbReference type="EMBL" id="JAWDGP010007144">
    <property type="protein sequence ID" value="KAK3729412.1"/>
    <property type="molecule type" value="Genomic_DNA"/>
</dbReference>
<dbReference type="GO" id="GO:0005525">
    <property type="term" value="F:GTP binding"/>
    <property type="evidence" value="ECO:0007669"/>
    <property type="project" value="UniProtKB-KW"/>
</dbReference>
<dbReference type="Pfam" id="PF07714">
    <property type="entry name" value="PK_Tyr_Ser-Thr"/>
    <property type="match status" value="1"/>
</dbReference>
<gene>
    <name evidence="19" type="ORF">RRG08_053610</name>
</gene>
<evidence type="ECO:0000256" key="2">
    <source>
        <dbReference type="ARBA" id="ARBA00004479"/>
    </source>
</evidence>
<feature type="domain" description="Guanylate cyclase" evidence="18">
    <location>
        <begin position="498"/>
        <end position="628"/>
    </location>
</feature>
<dbReference type="InterPro" id="IPR050401">
    <property type="entry name" value="Cyclic_nucleotide_synthase"/>
</dbReference>
<evidence type="ECO:0000256" key="12">
    <source>
        <dbReference type="ARBA" id="ARBA00023239"/>
    </source>
</evidence>
<protein>
    <recommendedName>
        <fullName evidence="3 15">Guanylate cyclase</fullName>
        <ecNumber evidence="3 15">4.6.1.2</ecNumber>
    </recommendedName>
</protein>
<dbReference type="PROSITE" id="PS50125">
    <property type="entry name" value="GUANYLATE_CYCLASE_2"/>
    <property type="match status" value="1"/>
</dbReference>
<dbReference type="GO" id="GO:0004383">
    <property type="term" value="F:guanylate cyclase activity"/>
    <property type="evidence" value="ECO:0007669"/>
    <property type="project" value="UniProtKB-EC"/>
</dbReference>
<dbReference type="InterPro" id="IPR001054">
    <property type="entry name" value="A/G_cyclase"/>
</dbReference>
<keyword evidence="20" id="KW-1185">Reference proteome</keyword>
<keyword evidence="10" id="KW-0675">Receptor</keyword>
<evidence type="ECO:0000256" key="9">
    <source>
        <dbReference type="ARBA" id="ARBA00023136"/>
    </source>
</evidence>
<evidence type="ECO:0000256" key="3">
    <source>
        <dbReference type="ARBA" id="ARBA00012202"/>
    </source>
</evidence>
<dbReference type="Gene3D" id="1.10.510.10">
    <property type="entry name" value="Transferase(Phosphotransferase) domain 1"/>
    <property type="match status" value="1"/>
</dbReference>
<dbReference type="InterPro" id="IPR001245">
    <property type="entry name" value="Ser-Thr/Tyr_kinase_cat_dom"/>
</dbReference>
<dbReference type="PROSITE" id="PS00452">
    <property type="entry name" value="GUANYLATE_CYCLASE_1"/>
    <property type="match status" value="1"/>
</dbReference>
<evidence type="ECO:0000256" key="16">
    <source>
        <dbReference type="SAM" id="MobiDB-lite"/>
    </source>
</evidence>
<evidence type="ECO:0000256" key="13">
    <source>
        <dbReference type="ARBA" id="ARBA00023293"/>
    </source>
</evidence>
<feature type="region of interest" description="Disordered" evidence="16">
    <location>
        <begin position="1016"/>
        <end position="1065"/>
    </location>
</feature>
<dbReference type="GO" id="GO:0007168">
    <property type="term" value="P:receptor guanylyl cyclase signaling pathway"/>
    <property type="evidence" value="ECO:0007669"/>
    <property type="project" value="TreeGrafter"/>
</dbReference>
<dbReference type="SUPFAM" id="SSF56112">
    <property type="entry name" value="Protein kinase-like (PK-like)"/>
    <property type="match status" value="1"/>
</dbReference>
<evidence type="ECO:0000256" key="8">
    <source>
        <dbReference type="ARBA" id="ARBA00023134"/>
    </source>
</evidence>
<keyword evidence="6" id="KW-0547">Nucleotide-binding</keyword>
<organism evidence="19 20">
    <name type="scientific">Elysia crispata</name>
    <name type="common">lettuce slug</name>
    <dbReference type="NCBI Taxonomy" id="231223"/>
    <lineage>
        <taxon>Eukaryota</taxon>
        <taxon>Metazoa</taxon>
        <taxon>Spiralia</taxon>
        <taxon>Lophotrochozoa</taxon>
        <taxon>Mollusca</taxon>
        <taxon>Gastropoda</taxon>
        <taxon>Heterobranchia</taxon>
        <taxon>Euthyneura</taxon>
        <taxon>Panpulmonata</taxon>
        <taxon>Sacoglossa</taxon>
        <taxon>Placobranchoidea</taxon>
        <taxon>Plakobranchidae</taxon>
        <taxon>Elysia</taxon>
    </lineage>
</organism>
<comment type="subcellular location">
    <subcellularLocation>
        <location evidence="2">Membrane</location>
        <topology evidence="2">Single-pass type I membrane protein</topology>
    </subcellularLocation>
</comment>
<accession>A0AAE0Y1K0</accession>
<dbReference type="CDD" id="cd14042">
    <property type="entry name" value="PK_GC-A_B"/>
    <property type="match status" value="1"/>
</dbReference>
<dbReference type="CDD" id="cd07302">
    <property type="entry name" value="CHD"/>
    <property type="match status" value="1"/>
</dbReference>
<evidence type="ECO:0000256" key="11">
    <source>
        <dbReference type="ARBA" id="ARBA00023180"/>
    </source>
</evidence>
<evidence type="ECO:0000256" key="15">
    <source>
        <dbReference type="RuleBase" id="RU003431"/>
    </source>
</evidence>
<evidence type="ECO:0000313" key="20">
    <source>
        <dbReference type="Proteomes" id="UP001283361"/>
    </source>
</evidence>
<comment type="catalytic activity">
    <reaction evidence="1 15">
        <text>GTP = 3',5'-cyclic GMP + diphosphate</text>
        <dbReference type="Rhea" id="RHEA:13665"/>
        <dbReference type="ChEBI" id="CHEBI:33019"/>
        <dbReference type="ChEBI" id="CHEBI:37565"/>
        <dbReference type="ChEBI" id="CHEBI:57746"/>
        <dbReference type="EC" id="4.6.1.2"/>
    </reaction>
</comment>
<dbReference type="SUPFAM" id="SSF55073">
    <property type="entry name" value="Nucleotide cyclase"/>
    <property type="match status" value="1"/>
</dbReference>
<keyword evidence="11" id="KW-0325">Glycoprotein</keyword>
<feature type="domain" description="Protein kinase" evidence="17">
    <location>
        <begin position="157"/>
        <end position="427"/>
    </location>
</feature>
<evidence type="ECO:0000313" key="19">
    <source>
        <dbReference type="EMBL" id="KAK3729412.1"/>
    </source>
</evidence>
<dbReference type="GO" id="GO:0005524">
    <property type="term" value="F:ATP binding"/>
    <property type="evidence" value="ECO:0007669"/>
    <property type="project" value="InterPro"/>
</dbReference>
<keyword evidence="12 14" id="KW-0456">Lyase</keyword>
<evidence type="ECO:0000256" key="4">
    <source>
        <dbReference type="ARBA" id="ARBA00022692"/>
    </source>
</evidence>
<proteinExistence type="inferred from homology"/>
<evidence type="ECO:0000256" key="1">
    <source>
        <dbReference type="ARBA" id="ARBA00001436"/>
    </source>
</evidence>
<evidence type="ECO:0000256" key="14">
    <source>
        <dbReference type="RuleBase" id="RU000405"/>
    </source>
</evidence>
<dbReference type="FunFam" id="3.30.70.1230:FF:000004">
    <property type="entry name" value="Guanylate cyclase"/>
    <property type="match status" value="1"/>
</dbReference>
<dbReference type="GO" id="GO:0035556">
    <property type="term" value="P:intracellular signal transduction"/>
    <property type="evidence" value="ECO:0007669"/>
    <property type="project" value="InterPro"/>
</dbReference>
<comment type="similarity">
    <text evidence="14">Belongs to the adenylyl cyclase class-4/guanylyl cyclase family.</text>
</comment>
<dbReference type="PANTHER" id="PTHR11920">
    <property type="entry name" value="GUANYLYL CYCLASE"/>
    <property type="match status" value="1"/>
</dbReference>
<keyword evidence="13 15" id="KW-0141">cGMP biosynthesis</keyword>
<dbReference type="AlphaFoldDB" id="A0AAE0Y1K0"/>
<keyword evidence="4" id="KW-0812">Transmembrane</keyword>
<sequence>MFLFCSLAQMTPVNQSTMFLFCSLAQMTPVNQLTMFLFCSLAQMAPVNQLTMFLFCSLAQMDPVNQLTMFLFCSLAQMTPVNQLTMFLFCSLAQMTPVNQLTMFLFFILAQMTPVNQLTMFLFFSLAQMAPVNQLTIPDGPCKPTNHVFSAPQPQSTNVSLSLGPDQEQRFTKMGVYRATLVALKAIKKKSIDTSSREIKLELKQMRDLRHDNIVQFIGATIDVNGTHLVTEYCSKGSLEDILENSDLKLDDMFIASIISDILKGMNYIHSTALICHGNLKSSNCLVDSRWVVKISDFGLNKFRAKQEMPYHGEHANYKRFLWTAPELLRMEKPPLGGTQKGDVYSFAVVLYEILNRNGPYGDCHLTPKEIVERVKEGPSQGIPFRPSTAELNCESYFLDTLIRCWHEDPDQRPDFKTCRKDLRPMQKGMRSNIFDNMMMLMEKYANNLESVVAERTVELHEEKKKTETLLYRMLPTSVAAQLVRGQSVIPEAFDSVTIYFSDICGFTAMSSESTPLQIVDMLNELYTLFDGIIKDYDVYKVETIGDAYMVVSGLPKRNGINHAGEIASMSLSLLSAIKQFKIRHRPEDMLKLRIGMHTGSCVAGVVGQTMPRYCLFGDTVNTASRMESNGEALRIHVSPSCKAVLDELGGYTLQERGLVHMKGKGEVRTYWLEDEDVTIREKRARNSDDSGVNTDGPTDLSQTNAILIHKQRALHHQQQQQLELQFVRPDGGSNLRSSFRLSFKQHRRSAGDSRSLTGFTGTDGCASPGGGGGSTGGGLFPRRSKSARGYRYNHGGPDTISNATARSVSQTFGRHLGSQFTVDPGYSMADETVEQLHTPSCGAAAAVPATTLSSLRAATPPASTGITLQVPDLLTRTPEAEARENLEKRKLSAVPFRCQNPSPCSSVFASASPCIQPSSGELGKKTSGSNTNGLLVGSGLSGHEYSGHPAVKTGLWVDKHAEFHRHNTEPMLPRARNRSALYATTAGTIRAANTTSTTIADSVVASCKACNSGRSLGKKKNKCSLHDHKMPGSANKKGGGESSTGRTFSTHSPTVKRRDTGSEIQVSESVVPDTLNQACLNLMAAPTSTTDTKEEKTPKEEVAKGKEKPFHLHIFNTKKAKPKEKQINFSGAPYDSEIPQGVMGSFTPTLSSPDDRILGSQKHKVHPLLLAAQADVGCGTLMEDCPSPSRHSVTFSDDTGI</sequence>
<evidence type="ECO:0000259" key="17">
    <source>
        <dbReference type="PROSITE" id="PS50011"/>
    </source>
</evidence>
<dbReference type="PANTHER" id="PTHR11920:SF335">
    <property type="entry name" value="GUANYLATE CYCLASE"/>
    <property type="match status" value="1"/>
</dbReference>
<dbReference type="InterPro" id="IPR029787">
    <property type="entry name" value="Nucleotide_cyclase"/>
</dbReference>